<name>A0A2K8T7T3_9NOSO</name>
<sequence length="58" mass="6610">MTIFEFKIQNLKFKMNNLNNFELINSGYKPPLIQRISGLQSVAGFRASTDCNNEIDNA</sequence>
<evidence type="ECO:0000313" key="1">
    <source>
        <dbReference type="EMBL" id="AUB43732.1"/>
    </source>
</evidence>
<reference evidence="1 2" key="1">
    <citation type="submission" date="2017-11" db="EMBL/GenBank/DDBJ databases">
        <title>Complete genome of a free-living desiccation-tolerant cyanobacterium and its photosynthetic adaptation to extreme terrestrial habitat.</title>
        <authorList>
            <person name="Shang J."/>
        </authorList>
    </citation>
    <scope>NUCLEOTIDE SEQUENCE [LARGE SCALE GENOMIC DNA]</scope>
    <source>
        <strain evidence="1 2">CCNUN1</strain>
        <plasmid evidence="2">pnfsy06</plasmid>
    </source>
</reference>
<organism evidence="1 2">
    <name type="scientific">Nostoc flagelliforme CCNUN1</name>
    <dbReference type="NCBI Taxonomy" id="2038116"/>
    <lineage>
        <taxon>Bacteria</taxon>
        <taxon>Bacillati</taxon>
        <taxon>Cyanobacteriota</taxon>
        <taxon>Cyanophyceae</taxon>
        <taxon>Nostocales</taxon>
        <taxon>Nostocaceae</taxon>
        <taxon>Nostoc</taxon>
    </lineage>
</organism>
<evidence type="ECO:0000313" key="2">
    <source>
        <dbReference type="Proteomes" id="UP000232003"/>
    </source>
</evidence>
<keyword evidence="1" id="KW-0614">Plasmid</keyword>
<geneLocation type="plasmid" evidence="2">
    <name>pnfsy06</name>
</geneLocation>
<keyword evidence="2" id="KW-1185">Reference proteome</keyword>
<dbReference type="EMBL" id="CP024791">
    <property type="protein sequence ID" value="AUB43732.1"/>
    <property type="molecule type" value="Genomic_DNA"/>
</dbReference>
<accession>A0A2K8T7T3</accession>
<protein>
    <submittedName>
        <fullName evidence="1">Uncharacterized protein</fullName>
    </submittedName>
</protein>
<dbReference type="Proteomes" id="UP000232003">
    <property type="component" value="Plasmid pNFSY06"/>
</dbReference>
<dbReference type="KEGG" id="nfl:COO91_09922"/>
<dbReference type="AlphaFoldDB" id="A0A2K8T7T3"/>
<gene>
    <name evidence="1" type="ORF">COO91_09922</name>
</gene>
<proteinExistence type="predicted"/>